<organism evidence="3 4">
    <name type="scientific">Pontibacter diazotrophicus</name>
    <dbReference type="NCBI Taxonomy" id="1400979"/>
    <lineage>
        <taxon>Bacteria</taxon>
        <taxon>Pseudomonadati</taxon>
        <taxon>Bacteroidota</taxon>
        <taxon>Cytophagia</taxon>
        <taxon>Cytophagales</taxon>
        <taxon>Hymenobacteraceae</taxon>
        <taxon>Pontibacter</taxon>
    </lineage>
</organism>
<sequence length="133" mass="15163">MNFTLPTTIAKAFRNVLLLAITCTVFACQETVETDDTPQTETETPVSEEESTETRPAPTFFIVPPDLADKRVWICENTSSDIFHVQHDCPLLVQCKGNYRNVTIPRAIETYGRYNCQVCSKDLDHIFDEDMVR</sequence>
<evidence type="ECO:0008006" key="5">
    <source>
        <dbReference type="Google" id="ProtNLM"/>
    </source>
</evidence>
<dbReference type="EMBL" id="QRGR01000006">
    <property type="protein sequence ID" value="RDV16007.1"/>
    <property type="molecule type" value="Genomic_DNA"/>
</dbReference>
<accession>A0A3D8LF35</accession>
<evidence type="ECO:0000256" key="2">
    <source>
        <dbReference type="SAM" id="SignalP"/>
    </source>
</evidence>
<keyword evidence="2" id="KW-0732">Signal</keyword>
<dbReference type="Proteomes" id="UP000256708">
    <property type="component" value="Unassembled WGS sequence"/>
</dbReference>
<feature type="region of interest" description="Disordered" evidence="1">
    <location>
        <begin position="34"/>
        <end position="55"/>
    </location>
</feature>
<evidence type="ECO:0000313" key="3">
    <source>
        <dbReference type="EMBL" id="RDV16007.1"/>
    </source>
</evidence>
<protein>
    <recommendedName>
        <fullName evidence="5">Rieske domain-containing protein</fullName>
    </recommendedName>
</protein>
<proteinExistence type="predicted"/>
<feature type="chain" id="PRO_5017712235" description="Rieske domain-containing protein" evidence="2">
    <location>
        <begin position="28"/>
        <end position="133"/>
    </location>
</feature>
<reference evidence="4" key="1">
    <citation type="submission" date="2018-08" db="EMBL/GenBank/DDBJ databases">
        <authorList>
            <person name="Liu Z.-W."/>
            <person name="Du Z.-J."/>
        </authorList>
    </citation>
    <scope>NUCLEOTIDE SEQUENCE [LARGE SCALE GENOMIC DNA]</scope>
    <source>
        <strain evidence="4">H4X</strain>
    </source>
</reference>
<dbReference type="OrthoDB" id="852239at2"/>
<dbReference type="RefSeq" id="WP_115564720.1">
    <property type="nucleotide sequence ID" value="NZ_QRGR01000006.1"/>
</dbReference>
<comment type="caution">
    <text evidence="3">The sequence shown here is derived from an EMBL/GenBank/DDBJ whole genome shotgun (WGS) entry which is preliminary data.</text>
</comment>
<gene>
    <name evidence="3" type="ORF">DXT99_06435</name>
</gene>
<keyword evidence="4" id="KW-1185">Reference proteome</keyword>
<evidence type="ECO:0000256" key="1">
    <source>
        <dbReference type="SAM" id="MobiDB-lite"/>
    </source>
</evidence>
<evidence type="ECO:0000313" key="4">
    <source>
        <dbReference type="Proteomes" id="UP000256708"/>
    </source>
</evidence>
<dbReference type="AlphaFoldDB" id="A0A3D8LF35"/>
<feature type="signal peptide" evidence="2">
    <location>
        <begin position="1"/>
        <end position="27"/>
    </location>
</feature>
<name>A0A3D8LF35_9BACT</name>